<keyword evidence="7" id="KW-0442">Lipid degradation</keyword>
<evidence type="ECO:0000256" key="19">
    <source>
        <dbReference type="SAM" id="MobiDB-lite"/>
    </source>
</evidence>
<evidence type="ECO:0000256" key="9">
    <source>
        <dbReference type="ARBA" id="ARBA00023004"/>
    </source>
</evidence>
<dbReference type="PROSITE" id="PS51085">
    <property type="entry name" value="2FE2S_FER_2"/>
    <property type="match status" value="1"/>
</dbReference>
<dbReference type="Gene3D" id="3.10.20.30">
    <property type="match status" value="1"/>
</dbReference>
<dbReference type="EMBL" id="CP046171">
    <property type="protein sequence ID" value="QIS06354.1"/>
    <property type="molecule type" value="Genomic_DNA"/>
</dbReference>
<evidence type="ECO:0000256" key="7">
    <source>
        <dbReference type="ARBA" id="ARBA00022963"/>
    </source>
</evidence>
<comment type="catalytic activity">
    <reaction evidence="14">
        <text>androsta-1,4-diene-3,17-dione + 2 reduced [2Fe-2S]-[ferredoxin] + O2 + 2 H(+) = 9alpha-hydroxyandrosta-1,4-diene-3,17-dione + 2 oxidized [2Fe-2S]-[ferredoxin] + H2O</text>
        <dbReference type="Rhea" id="RHEA:32199"/>
        <dbReference type="Rhea" id="RHEA-COMP:10000"/>
        <dbReference type="Rhea" id="RHEA-COMP:10001"/>
        <dbReference type="ChEBI" id="CHEBI:15377"/>
        <dbReference type="ChEBI" id="CHEBI:15378"/>
        <dbReference type="ChEBI" id="CHEBI:15379"/>
        <dbReference type="ChEBI" id="CHEBI:33737"/>
        <dbReference type="ChEBI" id="CHEBI:33738"/>
        <dbReference type="ChEBI" id="CHEBI:40799"/>
        <dbReference type="ChEBI" id="CHEBI:63641"/>
        <dbReference type="EC" id="1.14.15.30"/>
    </reaction>
</comment>
<dbReference type="GO" id="GO:0008203">
    <property type="term" value="P:cholesterol metabolic process"/>
    <property type="evidence" value="ECO:0007669"/>
    <property type="project" value="UniProtKB-KW"/>
</dbReference>
<dbReference type="InterPro" id="IPR012675">
    <property type="entry name" value="Beta-grasp_dom_sf"/>
</dbReference>
<evidence type="ECO:0000256" key="8">
    <source>
        <dbReference type="ARBA" id="ARBA00023002"/>
    </source>
</evidence>
<keyword evidence="3" id="KW-0285">Flavoprotein</keyword>
<evidence type="ECO:0000256" key="10">
    <source>
        <dbReference type="ARBA" id="ARBA00023014"/>
    </source>
</evidence>
<dbReference type="PANTHER" id="PTHR47354:SF8">
    <property type="entry name" value="1,2-PHENYLACETYL-COA EPOXIDASE, SUBUNIT E"/>
    <property type="match status" value="1"/>
</dbReference>
<dbReference type="PRINTS" id="PR00371">
    <property type="entry name" value="FPNCR"/>
</dbReference>
<evidence type="ECO:0000256" key="11">
    <source>
        <dbReference type="ARBA" id="ARBA00023166"/>
    </source>
</evidence>
<dbReference type="EC" id="1.14.15.30" evidence="15"/>
<keyword evidence="5" id="KW-0479">Metal-binding</keyword>
<dbReference type="Proteomes" id="UP000501705">
    <property type="component" value="Chromosome"/>
</dbReference>
<keyword evidence="4" id="KW-0001">2Fe-2S</keyword>
<dbReference type="CDD" id="cd00207">
    <property type="entry name" value="fer2"/>
    <property type="match status" value="1"/>
</dbReference>
<reference evidence="22 23" key="1">
    <citation type="journal article" date="2019" name="ACS Chem. Biol.">
        <title>Identification and Mobilization of a Cryptic Antibiotic Biosynthesis Gene Locus from a Human-Pathogenic Nocardia Isolate.</title>
        <authorList>
            <person name="Herisse M."/>
            <person name="Ishida K."/>
            <person name="Porter J.L."/>
            <person name="Howden B."/>
            <person name="Hertweck C."/>
            <person name="Stinear T.P."/>
            <person name="Pidot S.J."/>
        </authorList>
    </citation>
    <scope>NUCLEOTIDE SEQUENCE [LARGE SCALE GENOMIC DNA]</scope>
    <source>
        <strain evidence="22 23">AUSMDU00024985</strain>
    </source>
</reference>
<dbReference type="GO" id="GO:0051537">
    <property type="term" value="F:2 iron, 2 sulfur cluster binding"/>
    <property type="evidence" value="ECO:0007669"/>
    <property type="project" value="UniProtKB-KW"/>
</dbReference>
<dbReference type="InterPro" id="IPR001709">
    <property type="entry name" value="Flavoprot_Pyr_Nucl_cyt_Rdtase"/>
</dbReference>
<dbReference type="RefSeq" id="WP_167465389.1">
    <property type="nucleotide sequence ID" value="NZ_CP046171.1"/>
</dbReference>
<dbReference type="PROSITE" id="PS51384">
    <property type="entry name" value="FAD_FR"/>
    <property type="match status" value="1"/>
</dbReference>
<keyword evidence="12" id="KW-0443">Lipid metabolism</keyword>
<evidence type="ECO:0000256" key="1">
    <source>
        <dbReference type="ARBA" id="ARBA00001974"/>
    </source>
</evidence>
<evidence type="ECO:0000256" key="15">
    <source>
        <dbReference type="ARBA" id="ARBA00066793"/>
    </source>
</evidence>
<evidence type="ECO:0000313" key="23">
    <source>
        <dbReference type="Proteomes" id="UP000501705"/>
    </source>
</evidence>
<protein>
    <recommendedName>
        <fullName evidence="16">3-ketosteroid-9-alpha-monooxygenase, ferredoxin reductase component</fullName>
        <ecNumber evidence="15">1.14.15.30</ecNumber>
    </recommendedName>
    <alternativeName>
        <fullName evidence="17">3-ketosteroid-9-alpha-hydroxylase, ferredoxin reductase component</fullName>
    </alternativeName>
    <alternativeName>
        <fullName evidence="18">Androsta-1,4-diene-3,17-dione 9-alpha-hydroxylase</fullName>
    </alternativeName>
    <alternativeName>
        <fullName evidence="13">Rieske-type oxygenase</fullName>
    </alternativeName>
</protein>
<dbReference type="SUPFAM" id="SSF52343">
    <property type="entry name" value="Ferredoxin reductase-like, C-terminal NADP-linked domain"/>
    <property type="match status" value="1"/>
</dbReference>
<evidence type="ECO:0000259" key="21">
    <source>
        <dbReference type="PROSITE" id="PS51384"/>
    </source>
</evidence>
<dbReference type="PROSITE" id="PS00197">
    <property type="entry name" value="2FE2S_FER_1"/>
    <property type="match status" value="1"/>
</dbReference>
<dbReference type="Pfam" id="PF00111">
    <property type="entry name" value="Fer2"/>
    <property type="match status" value="1"/>
</dbReference>
<keyword evidence="12" id="KW-0753">Steroid metabolism</keyword>
<dbReference type="FunFam" id="3.10.20.30:FF:000023">
    <property type="entry name" value="3-ketosteroid-9-alpha-hydroxylase reductase subunit"/>
    <property type="match status" value="1"/>
</dbReference>
<keyword evidence="6" id="KW-0274">FAD</keyword>
<dbReference type="InterPro" id="IPR039261">
    <property type="entry name" value="FNR_nucleotide-bd"/>
</dbReference>
<dbReference type="PRINTS" id="PR00410">
    <property type="entry name" value="PHEHYDRXLASE"/>
</dbReference>
<dbReference type="PANTHER" id="PTHR47354">
    <property type="entry name" value="NADH OXIDOREDUCTASE HCR"/>
    <property type="match status" value="1"/>
</dbReference>
<evidence type="ECO:0000256" key="16">
    <source>
        <dbReference type="ARBA" id="ARBA00071689"/>
    </source>
</evidence>
<dbReference type="InterPro" id="IPR001433">
    <property type="entry name" value="OxRdtase_FAD/NAD-bd"/>
</dbReference>
<gene>
    <name evidence="22" type="ORF">F5X71_32195</name>
</gene>
<dbReference type="Gene3D" id="3.40.50.80">
    <property type="entry name" value="Nucleotide-binding domain of ferredoxin-NADP reductase (FNR) module"/>
    <property type="match status" value="1"/>
</dbReference>
<dbReference type="InterPro" id="IPR008333">
    <property type="entry name" value="Cbr1-like_FAD-bd_dom"/>
</dbReference>
<dbReference type="SUPFAM" id="SSF54292">
    <property type="entry name" value="2Fe-2S ferredoxin-like"/>
    <property type="match status" value="1"/>
</dbReference>
<proteinExistence type="predicted"/>
<evidence type="ECO:0000256" key="18">
    <source>
        <dbReference type="ARBA" id="ARBA00079721"/>
    </source>
</evidence>
<dbReference type="Pfam" id="PF00175">
    <property type="entry name" value="NAD_binding_1"/>
    <property type="match status" value="1"/>
</dbReference>
<keyword evidence="10" id="KW-0411">Iron-sulfur</keyword>
<evidence type="ECO:0000256" key="6">
    <source>
        <dbReference type="ARBA" id="ARBA00022827"/>
    </source>
</evidence>
<dbReference type="CDD" id="cd06214">
    <property type="entry name" value="PA_degradation_oxidoreductase_like"/>
    <property type="match status" value="1"/>
</dbReference>
<evidence type="ECO:0000256" key="17">
    <source>
        <dbReference type="ARBA" id="ARBA00078495"/>
    </source>
</evidence>
<evidence type="ECO:0000259" key="20">
    <source>
        <dbReference type="PROSITE" id="PS51085"/>
    </source>
</evidence>
<dbReference type="AlphaFoldDB" id="A0A6G9XZJ9"/>
<dbReference type="GO" id="GO:0016042">
    <property type="term" value="P:lipid catabolic process"/>
    <property type="evidence" value="ECO:0007669"/>
    <property type="project" value="UniProtKB-KW"/>
</dbReference>
<dbReference type="InterPro" id="IPR017938">
    <property type="entry name" value="Riboflavin_synthase-like_b-brl"/>
</dbReference>
<evidence type="ECO:0000256" key="4">
    <source>
        <dbReference type="ARBA" id="ARBA00022714"/>
    </source>
</evidence>
<dbReference type="InterPro" id="IPR017927">
    <property type="entry name" value="FAD-bd_FR_type"/>
</dbReference>
<evidence type="ECO:0000313" key="22">
    <source>
        <dbReference type="EMBL" id="QIS06354.1"/>
    </source>
</evidence>
<evidence type="ECO:0000256" key="2">
    <source>
        <dbReference type="ARBA" id="ARBA00022548"/>
    </source>
</evidence>
<dbReference type="SUPFAM" id="SSF63380">
    <property type="entry name" value="Riboflavin synthase domain-like"/>
    <property type="match status" value="1"/>
</dbReference>
<evidence type="ECO:0000256" key="3">
    <source>
        <dbReference type="ARBA" id="ARBA00022630"/>
    </source>
</evidence>
<keyword evidence="9" id="KW-0408">Iron</keyword>
<comment type="cofactor">
    <cofactor evidence="1">
        <name>FAD</name>
        <dbReference type="ChEBI" id="CHEBI:57692"/>
    </cofactor>
</comment>
<dbReference type="Pfam" id="PF00970">
    <property type="entry name" value="FAD_binding_6"/>
    <property type="match status" value="1"/>
</dbReference>
<dbReference type="InterPro" id="IPR050415">
    <property type="entry name" value="MRET"/>
</dbReference>
<keyword evidence="2" id="KW-0153">Cholesterol metabolism</keyword>
<evidence type="ECO:0000256" key="12">
    <source>
        <dbReference type="ARBA" id="ARBA00023221"/>
    </source>
</evidence>
<dbReference type="InterPro" id="IPR001041">
    <property type="entry name" value="2Fe-2S_ferredoxin-type"/>
</dbReference>
<dbReference type="GO" id="GO:0036200">
    <property type="term" value="F:3-ketosteroid 9-alpha-monooxygenase activity"/>
    <property type="evidence" value="ECO:0007669"/>
    <property type="project" value="UniProtKB-EC"/>
</dbReference>
<keyword evidence="11" id="KW-1207">Sterol metabolism</keyword>
<evidence type="ECO:0000256" key="13">
    <source>
        <dbReference type="ARBA" id="ARBA00030944"/>
    </source>
</evidence>
<dbReference type="Gene3D" id="2.40.30.10">
    <property type="entry name" value="Translation factors"/>
    <property type="match status" value="1"/>
</dbReference>
<feature type="region of interest" description="Disordered" evidence="19">
    <location>
        <begin position="1"/>
        <end position="23"/>
    </location>
</feature>
<accession>A0A6G9XZJ9</accession>
<feature type="domain" description="FAD-binding FR-type" evidence="21">
    <location>
        <begin position="28"/>
        <end position="134"/>
    </location>
</feature>
<keyword evidence="8" id="KW-0560">Oxidoreductase</keyword>
<evidence type="ECO:0000256" key="5">
    <source>
        <dbReference type="ARBA" id="ARBA00022723"/>
    </source>
</evidence>
<dbReference type="GO" id="GO:0071949">
    <property type="term" value="F:FAD binding"/>
    <property type="evidence" value="ECO:0007669"/>
    <property type="project" value="UniProtKB-ARBA"/>
</dbReference>
<evidence type="ECO:0000256" key="14">
    <source>
        <dbReference type="ARBA" id="ARBA00050368"/>
    </source>
</evidence>
<feature type="domain" description="2Fe-2S ferredoxin-type" evidence="20">
    <location>
        <begin position="282"/>
        <end position="369"/>
    </location>
</feature>
<sequence>MDAASRSEPIGGDAQVSGGSTVEVPHGSRSAVLRVAAVITETPDTCSLVFDVPEDLAERFRYHPGQFLTLRIPSDLTGSVARCYSLASSPFTDDRPKVTIKRTAGGYGSNWVCDNVKAGDSLELLPPSGVFTPKDLDADLLLFGAGSGITPVMSILKSALARGSGRIVLVYANRDHDSVIFANELRDLADKHPQRLTVIHWLEHLQGLPTADALATLAAPYQSFEAFMCGPKPFMDRVHDALAQLGVPRTRTHAEVFNSLAGDPFADQAPVEISDEEAAAAATVEVELDGEVHELSWPRKQTLVDIMLAKGLDVPYSCQEGECGSCACTVLEGKVEMDNAEILDPDDIENGYILGCQAHPVTNHLKIQF</sequence>
<dbReference type="GO" id="GO:0046872">
    <property type="term" value="F:metal ion binding"/>
    <property type="evidence" value="ECO:0007669"/>
    <property type="project" value="UniProtKB-KW"/>
</dbReference>
<dbReference type="InterPro" id="IPR036010">
    <property type="entry name" value="2Fe-2S_ferredoxin-like_sf"/>
</dbReference>
<name>A0A6G9XZJ9_NOCBR</name>
<organism evidence="22 23">
    <name type="scientific">Nocardia brasiliensis</name>
    <dbReference type="NCBI Taxonomy" id="37326"/>
    <lineage>
        <taxon>Bacteria</taxon>
        <taxon>Bacillati</taxon>
        <taxon>Actinomycetota</taxon>
        <taxon>Actinomycetes</taxon>
        <taxon>Mycobacteriales</taxon>
        <taxon>Nocardiaceae</taxon>
        <taxon>Nocardia</taxon>
    </lineage>
</organism>
<dbReference type="InterPro" id="IPR006058">
    <property type="entry name" value="2Fe2S_fd_BS"/>
</dbReference>